<organism evidence="2">
    <name type="scientific">Sesamum latifolium</name>
    <dbReference type="NCBI Taxonomy" id="2727402"/>
    <lineage>
        <taxon>Eukaryota</taxon>
        <taxon>Viridiplantae</taxon>
        <taxon>Streptophyta</taxon>
        <taxon>Embryophyta</taxon>
        <taxon>Tracheophyta</taxon>
        <taxon>Spermatophyta</taxon>
        <taxon>Magnoliopsida</taxon>
        <taxon>eudicotyledons</taxon>
        <taxon>Gunneridae</taxon>
        <taxon>Pentapetalae</taxon>
        <taxon>asterids</taxon>
        <taxon>lamiids</taxon>
        <taxon>Lamiales</taxon>
        <taxon>Pedaliaceae</taxon>
        <taxon>Sesamum</taxon>
    </lineage>
</organism>
<feature type="compositionally biased region" description="Basic and acidic residues" evidence="1">
    <location>
        <begin position="17"/>
        <end position="32"/>
    </location>
</feature>
<sequence length="142" mass="15673">MLHVVGVGRGFCGGPSARRERGLHKEAAREVGETEAEEELLDESVRKLGHSRPQTPNINISISVSGSSLDVVMTTALDYQFMFARVVRMLHEEGAEVVNASFSVVDNTVFHTIHSEVNGEYGAEREGARICERLRKFVSDVD</sequence>
<dbReference type="EMBL" id="JACGWN010000014">
    <property type="protein sequence ID" value="KAL0407377.1"/>
    <property type="molecule type" value="Genomic_DNA"/>
</dbReference>
<accession>A0AAW2TT31</accession>
<comment type="caution">
    <text evidence="2">The sequence shown here is derived from an EMBL/GenBank/DDBJ whole genome shotgun (WGS) entry which is preliminary data.</text>
</comment>
<gene>
    <name evidence="2" type="ORF">Slati_4051600</name>
</gene>
<evidence type="ECO:0000256" key="1">
    <source>
        <dbReference type="SAM" id="MobiDB-lite"/>
    </source>
</evidence>
<protein>
    <submittedName>
        <fullName evidence="2">Uncharacterized protein</fullName>
    </submittedName>
</protein>
<dbReference type="AlphaFoldDB" id="A0AAW2TT31"/>
<feature type="region of interest" description="Disordered" evidence="1">
    <location>
        <begin position="16"/>
        <end position="38"/>
    </location>
</feature>
<name>A0AAW2TT31_9LAMI</name>
<evidence type="ECO:0000313" key="2">
    <source>
        <dbReference type="EMBL" id="KAL0407377.1"/>
    </source>
</evidence>
<reference evidence="2" key="2">
    <citation type="journal article" date="2024" name="Plant">
        <title>Genomic evolution and insights into agronomic trait innovations of Sesamum species.</title>
        <authorList>
            <person name="Miao H."/>
            <person name="Wang L."/>
            <person name="Qu L."/>
            <person name="Liu H."/>
            <person name="Sun Y."/>
            <person name="Le M."/>
            <person name="Wang Q."/>
            <person name="Wei S."/>
            <person name="Zheng Y."/>
            <person name="Lin W."/>
            <person name="Duan Y."/>
            <person name="Cao H."/>
            <person name="Xiong S."/>
            <person name="Wang X."/>
            <person name="Wei L."/>
            <person name="Li C."/>
            <person name="Ma Q."/>
            <person name="Ju M."/>
            <person name="Zhao R."/>
            <person name="Li G."/>
            <person name="Mu C."/>
            <person name="Tian Q."/>
            <person name="Mei H."/>
            <person name="Zhang T."/>
            <person name="Gao T."/>
            <person name="Zhang H."/>
        </authorList>
    </citation>
    <scope>NUCLEOTIDE SEQUENCE</scope>
    <source>
        <strain evidence="2">KEN1</strain>
    </source>
</reference>
<proteinExistence type="predicted"/>
<reference evidence="2" key="1">
    <citation type="submission" date="2020-06" db="EMBL/GenBank/DDBJ databases">
        <authorList>
            <person name="Li T."/>
            <person name="Hu X."/>
            <person name="Zhang T."/>
            <person name="Song X."/>
            <person name="Zhang H."/>
            <person name="Dai N."/>
            <person name="Sheng W."/>
            <person name="Hou X."/>
            <person name="Wei L."/>
        </authorList>
    </citation>
    <scope>NUCLEOTIDE SEQUENCE</scope>
    <source>
        <strain evidence="2">KEN1</strain>
        <tissue evidence="2">Leaf</tissue>
    </source>
</reference>